<evidence type="ECO:0008006" key="4">
    <source>
        <dbReference type="Google" id="ProtNLM"/>
    </source>
</evidence>
<reference evidence="2 3" key="1">
    <citation type="journal article" date="2024" name="Front Chem Biol">
        <title>Unveiling the potential of Daldinia eschscholtzii MFLUCC 19-0629 through bioactivity and bioinformatics studies for enhanced sustainable agriculture production.</title>
        <authorList>
            <person name="Brooks S."/>
            <person name="Weaver J.A."/>
            <person name="Klomchit A."/>
            <person name="Alharthi S.A."/>
            <person name="Onlamun T."/>
            <person name="Nurani R."/>
            <person name="Vong T.K."/>
            <person name="Alberti F."/>
            <person name="Greco C."/>
        </authorList>
    </citation>
    <scope>NUCLEOTIDE SEQUENCE [LARGE SCALE GENOMIC DNA]</scope>
    <source>
        <strain evidence="2">MFLUCC 19-0629</strain>
    </source>
</reference>
<feature type="compositionally biased region" description="Polar residues" evidence="1">
    <location>
        <begin position="499"/>
        <end position="508"/>
    </location>
</feature>
<proteinExistence type="predicted"/>
<dbReference type="InterPro" id="IPR013083">
    <property type="entry name" value="Znf_RING/FYVE/PHD"/>
</dbReference>
<feature type="region of interest" description="Disordered" evidence="1">
    <location>
        <begin position="88"/>
        <end position="232"/>
    </location>
</feature>
<dbReference type="Proteomes" id="UP001369815">
    <property type="component" value="Unassembled WGS sequence"/>
</dbReference>
<keyword evidence="3" id="KW-1185">Reference proteome</keyword>
<dbReference type="EMBL" id="JBANMG010000008">
    <property type="protein sequence ID" value="KAK6950128.1"/>
    <property type="molecule type" value="Genomic_DNA"/>
</dbReference>
<feature type="compositionally biased region" description="Basic and acidic residues" evidence="1">
    <location>
        <begin position="160"/>
        <end position="172"/>
    </location>
</feature>
<feature type="compositionally biased region" description="Polar residues" evidence="1">
    <location>
        <begin position="124"/>
        <end position="133"/>
    </location>
</feature>
<feature type="compositionally biased region" description="Low complexity" evidence="1">
    <location>
        <begin position="462"/>
        <end position="473"/>
    </location>
</feature>
<evidence type="ECO:0000313" key="3">
    <source>
        <dbReference type="Proteomes" id="UP001369815"/>
    </source>
</evidence>
<feature type="compositionally biased region" description="Basic and acidic residues" evidence="1">
    <location>
        <begin position="874"/>
        <end position="894"/>
    </location>
</feature>
<dbReference type="PANTHER" id="PTHR46528:SF1">
    <property type="entry name" value="PROTEIN SON"/>
    <property type="match status" value="1"/>
</dbReference>
<feature type="region of interest" description="Disordered" evidence="1">
    <location>
        <begin position="411"/>
        <end position="949"/>
    </location>
</feature>
<dbReference type="GO" id="GO:0051726">
    <property type="term" value="P:regulation of cell cycle"/>
    <property type="evidence" value="ECO:0007669"/>
    <property type="project" value="InterPro"/>
</dbReference>
<evidence type="ECO:0000313" key="2">
    <source>
        <dbReference type="EMBL" id="KAK6950128.1"/>
    </source>
</evidence>
<name>A0AAX6MBQ6_9PEZI</name>
<dbReference type="Gene3D" id="3.30.40.10">
    <property type="entry name" value="Zinc/RING finger domain, C3HC4 (zinc finger)"/>
    <property type="match status" value="1"/>
</dbReference>
<feature type="compositionally biased region" description="Polar residues" evidence="1">
    <location>
        <begin position="856"/>
        <end position="873"/>
    </location>
</feature>
<dbReference type="CDD" id="cd16620">
    <property type="entry name" value="vRING-HC-C4C4_RBBP6"/>
    <property type="match status" value="1"/>
</dbReference>
<protein>
    <recommendedName>
        <fullName evidence="4">RING-type domain-containing protein</fullName>
    </recommendedName>
</protein>
<feature type="compositionally biased region" description="Low complexity" evidence="1">
    <location>
        <begin position="103"/>
        <end position="120"/>
    </location>
</feature>
<dbReference type="AlphaFoldDB" id="A0AAX6MBQ6"/>
<gene>
    <name evidence="2" type="ORF">Daesc_008454</name>
</gene>
<feature type="compositionally biased region" description="Polar residues" evidence="1">
    <location>
        <begin position="432"/>
        <end position="443"/>
    </location>
</feature>
<feature type="compositionally biased region" description="Low complexity" evidence="1">
    <location>
        <begin position="834"/>
        <end position="846"/>
    </location>
</feature>
<evidence type="ECO:0000256" key="1">
    <source>
        <dbReference type="SAM" id="MobiDB-lite"/>
    </source>
</evidence>
<feature type="compositionally biased region" description="Basic and acidic residues" evidence="1">
    <location>
        <begin position="757"/>
        <end position="791"/>
    </location>
</feature>
<feature type="compositionally biased region" description="Basic residues" evidence="1">
    <location>
        <begin position="646"/>
        <end position="666"/>
    </location>
</feature>
<feature type="compositionally biased region" description="Basic residues" evidence="1">
    <location>
        <begin position="677"/>
        <end position="688"/>
    </location>
</feature>
<feature type="compositionally biased region" description="Basic and acidic residues" evidence="1">
    <location>
        <begin position="689"/>
        <end position="719"/>
    </location>
</feature>
<dbReference type="GO" id="GO:0048024">
    <property type="term" value="P:regulation of mRNA splicing, via spliceosome"/>
    <property type="evidence" value="ECO:0007669"/>
    <property type="project" value="TreeGrafter"/>
</dbReference>
<feature type="compositionally biased region" description="Basic and acidic residues" evidence="1">
    <location>
        <begin position="934"/>
        <end position="949"/>
    </location>
</feature>
<accession>A0AAX6MBQ6</accession>
<comment type="caution">
    <text evidence="2">The sequence shown here is derived from an EMBL/GenBank/DDBJ whole genome shotgun (WGS) entry which is preliminary data.</text>
</comment>
<feature type="compositionally biased region" description="Basic and acidic residues" evidence="1">
    <location>
        <begin position="728"/>
        <end position="747"/>
    </location>
</feature>
<sequence length="949" mass="105369">MAALTSAQIELANSLTPAELPTKLRCAVCSKLAVNAFRLPCCETAICEKCQSTLPSVCPVCEHSPVSASDCTIYKSLRTTIRVFLKTEEKKREAARPKTNGSTPTTPAQDTPTPTQTRTPIEQLPTNNVTDGQVGTEPKSADSVPAPGPIETEGPSATEPKPDVDAQPKEDEPANEPTREQPTGEDESEAVVPHDQEGQDGAAVEEVQEAEEDGDGKDQLVQPGMGSSFDSINGSFNMSFGNGDLNQMQMMMAMQNGMNPAAFGSFPMMGKNCPPKHRDLIANFIKQGMMDPMAMQNMMMNGGFGAQGMGMNGMNMNMGMNGFNGGGNDWNGQQSWNIGQDNFNPNAPGMGNGDFGNFNAGFRTGFNSGNYGHHNQFNDYRRGNYGYRGRGRGRGFYGGYSRGYHHGFNNGNQGWAGQAPQFPGDKDDPTAQDVSQVAEQTPGNVDEFGRVLRVEPNEDTQAAGENGDAEAGNSHNSVAANGTDKLTLGNSEVPKEDGSQSTQGNAANNKGDVSVSSRDQHSAPQGPRGNAGPLRLQTSVPDVPLNAPTGPKAMRQGLPNTSLLNLRARGLITDEKSPSSRTNHPPIVASPVEDKHKSRSSSPQSSKDKERRHRERDREYDEEEKSRGHRRDRDRDRSRTYTGSRSRSRSRSRDRKESRKHRRHRSPSISEDDRDGGHRRRRHKSRKQSTRDDDDYRGRSREEKYDERSRSASPADREHRRSNHRSRRDRDDKRRDHDVDKDSDYDRHRKSGHRSHRDRDQDRERDREREKEREKDRGKDRARDYEEDRSHRSSKNSTALPTPIEPSDKSFNPPTGPRGSFSIKGASSKQASASDNKGPSSKPSNSSRREGELSRRTSQSSVAVQKPTSSATSKDPHTLEREARDRERLLKEAQRMATIGRTTGVKRTRDGGDDRGSRRKSRRSEVVNTEDEEGRMRRLEAEREGRRWD</sequence>
<dbReference type="PANTHER" id="PTHR46528">
    <property type="entry name" value="PROTEIN SON"/>
    <property type="match status" value="1"/>
</dbReference>
<feature type="compositionally biased region" description="Basic and acidic residues" evidence="1">
    <location>
        <begin position="907"/>
        <end position="916"/>
    </location>
</feature>
<feature type="compositionally biased region" description="Acidic residues" evidence="1">
    <location>
        <begin position="206"/>
        <end position="215"/>
    </location>
</feature>
<organism evidence="2 3">
    <name type="scientific">Daldinia eschscholtzii</name>
    <dbReference type="NCBI Taxonomy" id="292717"/>
    <lineage>
        <taxon>Eukaryota</taxon>
        <taxon>Fungi</taxon>
        <taxon>Dikarya</taxon>
        <taxon>Ascomycota</taxon>
        <taxon>Pezizomycotina</taxon>
        <taxon>Sordariomycetes</taxon>
        <taxon>Xylariomycetidae</taxon>
        <taxon>Xylariales</taxon>
        <taxon>Hypoxylaceae</taxon>
        <taxon>Daldinia</taxon>
    </lineage>
</organism>
<dbReference type="InterPro" id="IPR032922">
    <property type="entry name" value="SON"/>
</dbReference>
<feature type="compositionally biased region" description="Basic and acidic residues" evidence="1">
    <location>
        <begin position="447"/>
        <end position="456"/>
    </location>
</feature>
<dbReference type="GO" id="GO:0003723">
    <property type="term" value="F:RNA binding"/>
    <property type="evidence" value="ECO:0007669"/>
    <property type="project" value="InterPro"/>
</dbReference>